<dbReference type="Pfam" id="PF13379">
    <property type="entry name" value="NMT1_2"/>
    <property type="match status" value="1"/>
</dbReference>
<dbReference type="GO" id="GO:0012505">
    <property type="term" value="C:endomembrane system"/>
    <property type="evidence" value="ECO:0007669"/>
    <property type="project" value="UniProtKB-SubCell"/>
</dbReference>
<evidence type="ECO:0000313" key="7">
    <source>
        <dbReference type="Proteomes" id="UP000051184"/>
    </source>
</evidence>
<dbReference type="RefSeq" id="WP_058313530.1">
    <property type="nucleotide sequence ID" value="NZ_CYUE01000002.1"/>
</dbReference>
<keyword evidence="5" id="KW-0472">Membrane</keyword>
<proteinExistence type="predicted"/>
<protein>
    <submittedName>
        <fullName evidence="6">Nitrate transport protein NrtA</fullName>
    </submittedName>
</protein>
<evidence type="ECO:0000256" key="1">
    <source>
        <dbReference type="ARBA" id="ARBA00004308"/>
    </source>
</evidence>
<reference evidence="7" key="1">
    <citation type="submission" date="2015-09" db="EMBL/GenBank/DDBJ databases">
        <authorList>
            <person name="Rodrigo-Torres Lidia"/>
            <person name="Arahal R.David."/>
        </authorList>
    </citation>
    <scope>NUCLEOTIDE SEQUENCE [LARGE SCALE GENOMIC DNA]</scope>
    <source>
        <strain evidence="7">CECT 5114</strain>
    </source>
</reference>
<dbReference type="PANTHER" id="PTHR30024">
    <property type="entry name" value="ALIPHATIC SULFONATES-BINDING PROTEIN-RELATED"/>
    <property type="match status" value="1"/>
</dbReference>
<dbReference type="PANTHER" id="PTHR30024:SF43">
    <property type="entry name" value="BLL4572 PROTEIN"/>
    <property type="match status" value="1"/>
</dbReference>
<dbReference type="InterPro" id="IPR044527">
    <property type="entry name" value="NrtA/CpmA_ABC-bd_dom"/>
</dbReference>
<organism evidence="6 7">
    <name type="scientific">Cognatishimia activa</name>
    <dbReference type="NCBI Taxonomy" id="1715691"/>
    <lineage>
        <taxon>Bacteria</taxon>
        <taxon>Pseudomonadati</taxon>
        <taxon>Pseudomonadota</taxon>
        <taxon>Alphaproteobacteria</taxon>
        <taxon>Rhodobacterales</taxon>
        <taxon>Paracoccaceae</taxon>
        <taxon>Cognatishimia</taxon>
    </lineage>
</organism>
<dbReference type="AlphaFoldDB" id="A0A0P1ILM3"/>
<dbReference type="EMBL" id="CYUE01000002">
    <property type="protein sequence ID" value="CUK24527.1"/>
    <property type="molecule type" value="Genomic_DNA"/>
</dbReference>
<dbReference type="Gene3D" id="3.40.190.10">
    <property type="entry name" value="Periplasmic binding protein-like II"/>
    <property type="match status" value="2"/>
</dbReference>
<comment type="subcellular location">
    <subcellularLocation>
        <location evidence="1">Endomembrane system</location>
    </subcellularLocation>
</comment>
<dbReference type="Proteomes" id="UP000051184">
    <property type="component" value="Unassembled WGS sequence"/>
</dbReference>
<sequence length="389" mass="41982">MSLKIVKAGYMPLIDAAPLIVAHELGFAEEEGLQLELQAAPSWSTLRDLLAFGQIHAAHMLSPVPVASALGLLAGLPRLNAMMVTSANGNVFGLSGAMTKRLEDQGFAFDFKDAIAAGEAVAALPRPLRIGMPFVLSMHAELVSLWLSSFGMVAGKDFLIQAVPPPLMAAAIENNELDAFCVGEPWGSMTVERAAGSLVLPMAAIWSCAPEKVLAAREDWISGNPAVAGSLMRAVWRACVWLSDPGNLTMTAEMLSPDKYLGLSSEIADRALAGRFMINSAGDIRRHNDFLMFEGDGICFPWRSQGRWIAERLIERFGISDAYSAKDAERVFRSDLYRENLLPVGAELPLASSKVEGSLAVPTEVPTVSGTMILGRNRFFNDKIYDPGQ</sequence>
<evidence type="ECO:0000313" key="6">
    <source>
        <dbReference type="EMBL" id="CUK24527.1"/>
    </source>
</evidence>
<keyword evidence="2" id="KW-0813">Transport</keyword>
<dbReference type="OrthoDB" id="570524at2"/>
<evidence type="ECO:0000256" key="3">
    <source>
        <dbReference type="ARBA" id="ARBA00022475"/>
    </source>
</evidence>
<dbReference type="CDD" id="cd13553">
    <property type="entry name" value="PBP2_NrtA_CpmA_like"/>
    <property type="match status" value="1"/>
</dbReference>
<name>A0A0P1ILM3_9RHOB</name>
<evidence type="ECO:0000256" key="2">
    <source>
        <dbReference type="ARBA" id="ARBA00022448"/>
    </source>
</evidence>
<keyword evidence="4" id="KW-0997">Cell inner membrane</keyword>
<dbReference type="STRING" id="1715691.TA5113_00374"/>
<accession>A0A0P1ILM3</accession>
<keyword evidence="7" id="KW-1185">Reference proteome</keyword>
<dbReference type="SUPFAM" id="SSF53850">
    <property type="entry name" value="Periplasmic binding protein-like II"/>
    <property type="match status" value="1"/>
</dbReference>
<gene>
    <name evidence="6" type="primary">nrtA</name>
    <name evidence="6" type="ORF">TA5114_00312</name>
</gene>
<evidence type="ECO:0000256" key="4">
    <source>
        <dbReference type="ARBA" id="ARBA00022519"/>
    </source>
</evidence>
<evidence type="ECO:0000256" key="5">
    <source>
        <dbReference type="ARBA" id="ARBA00023136"/>
    </source>
</evidence>
<keyword evidence="3" id="KW-1003">Cell membrane</keyword>